<accession>A0A1G7NBC6</accession>
<dbReference type="EMBL" id="FNBH01000002">
    <property type="protein sequence ID" value="SDF71262.1"/>
    <property type="molecule type" value="Genomic_DNA"/>
</dbReference>
<evidence type="ECO:0000313" key="1">
    <source>
        <dbReference type="EMBL" id="SDF71262.1"/>
    </source>
</evidence>
<proteinExistence type="predicted"/>
<dbReference type="Proteomes" id="UP000199203">
    <property type="component" value="Unassembled WGS sequence"/>
</dbReference>
<sequence>MFNLQSTKLINISLPSLYRYMDKKYSDLFFEEGIIRISSFDRFRKYPDEIRGDTNEGGGIYETFSNEGTQNLIMTNTGQSAYMLCSSLHFSKDLMNEFKADSCIRIKDPVSFVNAILNAIPGTIEAFLGFCNYKDYRVISKTISPFSDLDDLSDKGTVTIGGPNFNARVQETIGNGMDLMFLKEIKYQMQNEFRFVWKIDNRYFEMEDYIDIKCKEAIQYCEIVTD</sequence>
<gene>
    <name evidence="1" type="ORF">SAMN05421825_1931</name>
</gene>
<keyword evidence="2" id="KW-1185">Reference proteome</keyword>
<reference evidence="2" key="1">
    <citation type="submission" date="2016-10" db="EMBL/GenBank/DDBJ databases">
        <authorList>
            <person name="Varghese N."/>
            <person name="Submissions S."/>
        </authorList>
    </citation>
    <scope>NUCLEOTIDE SEQUENCE [LARGE SCALE GENOMIC DNA]</scope>
    <source>
        <strain evidence="2">DSM 19684</strain>
    </source>
</reference>
<dbReference type="STRING" id="454006.SAMN05421825_1931"/>
<name>A0A1G7NBC6_9FLAO</name>
<evidence type="ECO:0000313" key="2">
    <source>
        <dbReference type="Proteomes" id="UP000199203"/>
    </source>
</evidence>
<protein>
    <submittedName>
        <fullName evidence="1">Uncharacterized protein</fullName>
    </submittedName>
</protein>
<dbReference type="AlphaFoldDB" id="A0A1G7NBC6"/>
<organism evidence="1 2">
    <name type="scientific">Epilithonimonas hungarica</name>
    <dbReference type="NCBI Taxonomy" id="454006"/>
    <lineage>
        <taxon>Bacteria</taxon>
        <taxon>Pseudomonadati</taxon>
        <taxon>Bacteroidota</taxon>
        <taxon>Flavobacteriia</taxon>
        <taxon>Flavobacteriales</taxon>
        <taxon>Weeksellaceae</taxon>
        <taxon>Chryseobacterium group</taxon>
        <taxon>Epilithonimonas</taxon>
    </lineage>
</organism>